<protein>
    <submittedName>
        <fullName evidence="1">Uncharacterized protein</fullName>
    </submittedName>
</protein>
<dbReference type="Proteomes" id="UP000075883">
    <property type="component" value="Unassembled WGS sequence"/>
</dbReference>
<reference evidence="2" key="1">
    <citation type="submission" date="2013-09" db="EMBL/GenBank/DDBJ databases">
        <title>The Genome Sequence of Anopheles culicifacies species A.</title>
        <authorList>
            <consortium name="The Broad Institute Genomics Platform"/>
            <person name="Neafsey D.E."/>
            <person name="Besansky N."/>
            <person name="Howell P."/>
            <person name="Walton C."/>
            <person name="Young S.K."/>
            <person name="Zeng Q."/>
            <person name="Gargeya S."/>
            <person name="Fitzgerald M."/>
            <person name="Haas B."/>
            <person name="Abouelleil A."/>
            <person name="Allen A.W."/>
            <person name="Alvarado L."/>
            <person name="Arachchi H.M."/>
            <person name="Berlin A.M."/>
            <person name="Chapman S.B."/>
            <person name="Gainer-Dewar J."/>
            <person name="Goldberg J."/>
            <person name="Griggs A."/>
            <person name="Gujja S."/>
            <person name="Hansen M."/>
            <person name="Howarth C."/>
            <person name="Imamovic A."/>
            <person name="Ireland A."/>
            <person name="Larimer J."/>
            <person name="McCowan C."/>
            <person name="Murphy C."/>
            <person name="Pearson M."/>
            <person name="Poon T.W."/>
            <person name="Priest M."/>
            <person name="Roberts A."/>
            <person name="Saif S."/>
            <person name="Shea T."/>
            <person name="Sisk P."/>
            <person name="Sykes S."/>
            <person name="Wortman J."/>
            <person name="Nusbaum C."/>
            <person name="Birren B."/>
        </authorList>
    </citation>
    <scope>NUCLEOTIDE SEQUENCE [LARGE SCALE GENOMIC DNA]</scope>
    <source>
        <strain evidence="2">A-37</strain>
    </source>
</reference>
<proteinExistence type="predicted"/>
<keyword evidence="2" id="KW-1185">Reference proteome</keyword>
<dbReference type="AlphaFoldDB" id="A0A182MMG1"/>
<dbReference type="VEuPathDB" id="VectorBase:ACUA021811"/>
<dbReference type="EnsemblMetazoa" id="ACUA021811-RA">
    <property type="protein sequence ID" value="ACUA021811-PA"/>
    <property type="gene ID" value="ACUA021811"/>
</dbReference>
<name>A0A182MMG1_9DIPT</name>
<accession>A0A182MMG1</accession>
<reference evidence="1" key="2">
    <citation type="submission" date="2020-05" db="UniProtKB">
        <authorList>
            <consortium name="EnsemblMetazoa"/>
        </authorList>
    </citation>
    <scope>IDENTIFICATION</scope>
    <source>
        <strain evidence="1">A-37</strain>
    </source>
</reference>
<evidence type="ECO:0000313" key="1">
    <source>
        <dbReference type="EnsemblMetazoa" id="ACUA021811-PA"/>
    </source>
</evidence>
<sequence length="117" mass="13434">MSLASQPSSSPTNHQSNYATFDEFLLPTDHRQRPADRKRWGGFFGLHDWFQKPARNWCVSALFLLFAIYQHFIRLNASCTGVRCERIRCTIHIAVLTTTGQYIDKAICQVQMLTLNG</sequence>
<organism evidence="1 2">
    <name type="scientific">Anopheles culicifacies</name>
    <dbReference type="NCBI Taxonomy" id="139723"/>
    <lineage>
        <taxon>Eukaryota</taxon>
        <taxon>Metazoa</taxon>
        <taxon>Ecdysozoa</taxon>
        <taxon>Arthropoda</taxon>
        <taxon>Hexapoda</taxon>
        <taxon>Insecta</taxon>
        <taxon>Pterygota</taxon>
        <taxon>Neoptera</taxon>
        <taxon>Endopterygota</taxon>
        <taxon>Diptera</taxon>
        <taxon>Nematocera</taxon>
        <taxon>Culicoidea</taxon>
        <taxon>Culicidae</taxon>
        <taxon>Anophelinae</taxon>
        <taxon>Anopheles</taxon>
        <taxon>culicifacies species complex</taxon>
    </lineage>
</organism>
<evidence type="ECO:0000313" key="2">
    <source>
        <dbReference type="Proteomes" id="UP000075883"/>
    </source>
</evidence>
<dbReference type="EMBL" id="AXCM01015611">
    <property type="status" value="NOT_ANNOTATED_CDS"/>
    <property type="molecule type" value="Genomic_DNA"/>
</dbReference>